<evidence type="ECO:0000313" key="2">
    <source>
        <dbReference type="Proteomes" id="UP000035648"/>
    </source>
</evidence>
<proteinExistence type="predicted"/>
<dbReference type="EMBL" id="CP011213">
    <property type="protein sequence ID" value="AKM81957.1"/>
    <property type="molecule type" value="Genomic_DNA"/>
</dbReference>
<name>A0A0G4B4M7_9BACT</name>
<dbReference type="Proteomes" id="UP000035648">
    <property type="component" value="Chromosome"/>
</dbReference>
<evidence type="ECO:0000313" key="1">
    <source>
        <dbReference type="EMBL" id="AKM81957.1"/>
    </source>
</evidence>
<organism evidence="1 2">
    <name type="scientific">Berkelbacteria bacterium GW2011_GWE1_39_12</name>
    <dbReference type="NCBI Taxonomy" id="1618337"/>
    <lineage>
        <taxon>Bacteria</taxon>
        <taxon>Candidatus Berkelbacteria</taxon>
    </lineage>
</organism>
<reference evidence="1 2" key="1">
    <citation type="journal article" date="2015" name="Nature">
        <title>rRNA introns, odd ribosomes, and small enigmatic genomes across a large radiation of phyla.</title>
        <authorList>
            <person name="Brown C.T."/>
            <person name="Hug L.A."/>
            <person name="Thomas B.C."/>
            <person name="Sharon I."/>
            <person name="Castelle C.J."/>
            <person name="Singh A."/>
            <person name="Wilkins M.J."/>
            <person name="Williams K.H."/>
            <person name="Banfield J.F."/>
        </authorList>
    </citation>
    <scope>NUCLEOTIDE SEQUENCE [LARGE SCALE GENOMIC DNA]</scope>
</reference>
<protein>
    <submittedName>
        <fullName evidence="1">Uncharacterized protein</fullName>
    </submittedName>
</protein>
<sequence length="109" mass="12409">MNILYREDLPLDSNDILSDDILRSPEAERYGEFAVDLTKSCPYKQSLISELYAFALSQQWTWAQLLRAWVTGGLDCPDGKSLTVLFTKFDGEPCSNCNQAYKVCERFSP</sequence>
<dbReference type="AlphaFoldDB" id="A0A0G4B4M7"/>
<accession>A0A0G4B4M7</accession>
<dbReference type="KEGG" id="bbgw:UT28_C0001G0142"/>
<gene>
    <name evidence="1" type="ORF">UT28_C0001G0142</name>
</gene>